<organism evidence="1">
    <name type="scientific">Lotus japonicus</name>
    <name type="common">Lotus corniculatus var. japonicus</name>
    <dbReference type="NCBI Taxonomy" id="34305"/>
    <lineage>
        <taxon>Eukaryota</taxon>
        <taxon>Viridiplantae</taxon>
        <taxon>Streptophyta</taxon>
        <taxon>Embryophyta</taxon>
        <taxon>Tracheophyta</taxon>
        <taxon>Spermatophyta</taxon>
        <taxon>Magnoliopsida</taxon>
        <taxon>eudicotyledons</taxon>
        <taxon>Gunneridae</taxon>
        <taxon>Pentapetalae</taxon>
        <taxon>rosids</taxon>
        <taxon>fabids</taxon>
        <taxon>Fabales</taxon>
        <taxon>Fabaceae</taxon>
        <taxon>Papilionoideae</taxon>
        <taxon>50 kb inversion clade</taxon>
        <taxon>NPAAA clade</taxon>
        <taxon>Hologalegina</taxon>
        <taxon>robinioid clade</taxon>
        <taxon>Loteae</taxon>
        <taxon>Lotus</taxon>
    </lineage>
</organism>
<accession>I3SYJ6</accession>
<name>I3SYJ6_LOTJA</name>
<proteinExistence type="evidence at transcript level"/>
<dbReference type="EMBL" id="BT145544">
    <property type="protein sequence ID" value="AFK45338.1"/>
    <property type="molecule type" value="mRNA"/>
</dbReference>
<dbReference type="AlphaFoldDB" id="I3SYJ6"/>
<evidence type="ECO:0000313" key="1">
    <source>
        <dbReference type="EMBL" id="AFK45338.1"/>
    </source>
</evidence>
<reference evidence="1" key="1">
    <citation type="submission" date="2012-05" db="EMBL/GenBank/DDBJ databases">
        <authorList>
            <person name="Krishnakumar V."/>
            <person name="Cheung F."/>
            <person name="Xiao Y."/>
            <person name="Chan A."/>
            <person name="Moskal W.A."/>
            <person name="Town C.D."/>
        </authorList>
    </citation>
    <scope>NUCLEOTIDE SEQUENCE</scope>
</reference>
<protein>
    <submittedName>
        <fullName evidence="1">Uncharacterized protein</fullName>
    </submittedName>
</protein>
<sequence length="76" mass="8659">MVWLLLPQQLPAKLEFLLQQNLKNPLSSGSLIQPLLFYGIHLLPLDLQSYLHTSDDNVCLYQLNHDICQAVEAEIS</sequence>